<name>A0A177E9V7_9BACT</name>
<feature type="transmembrane region" description="Helical" evidence="1">
    <location>
        <begin position="176"/>
        <end position="193"/>
    </location>
</feature>
<evidence type="ECO:0000256" key="1">
    <source>
        <dbReference type="SAM" id="Phobius"/>
    </source>
</evidence>
<evidence type="ECO:0000313" key="2">
    <source>
        <dbReference type="EMBL" id="OAG28724.1"/>
    </source>
</evidence>
<dbReference type="EMBL" id="LSFI01000001">
    <property type="protein sequence ID" value="OAG28724.1"/>
    <property type="molecule type" value="Genomic_DNA"/>
</dbReference>
<proteinExistence type="predicted"/>
<evidence type="ECO:0008006" key="4">
    <source>
        <dbReference type="Google" id="ProtNLM"/>
    </source>
</evidence>
<reference evidence="2 3" key="1">
    <citation type="submission" date="2016-02" db="EMBL/GenBank/DDBJ databases">
        <title>Draft genome sequence of Thermodesulfatator sp. S606.</title>
        <authorList>
            <person name="Lai Q."/>
            <person name="Cao J."/>
            <person name="Dupont S."/>
            <person name="Shao Z."/>
            <person name="Jebbar M."/>
            <person name="Alain K."/>
        </authorList>
    </citation>
    <scope>NUCLEOTIDE SEQUENCE [LARGE SCALE GENOMIC DNA]</scope>
    <source>
        <strain evidence="2 3">S606</strain>
    </source>
</reference>
<organism evidence="2 3">
    <name type="scientific">Thermodesulfatator autotrophicus</name>
    <dbReference type="NCBI Taxonomy" id="1795632"/>
    <lineage>
        <taxon>Bacteria</taxon>
        <taxon>Pseudomonadati</taxon>
        <taxon>Thermodesulfobacteriota</taxon>
        <taxon>Thermodesulfobacteria</taxon>
        <taxon>Thermodesulfobacteriales</taxon>
        <taxon>Thermodesulfatatoraceae</taxon>
        <taxon>Thermodesulfatator</taxon>
    </lineage>
</organism>
<protein>
    <recommendedName>
        <fullName evidence="4">Cobalt ABC transporter permease</fullName>
    </recommendedName>
</protein>
<evidence type="ECO:0000313" key="3">
    <source>
        <dbReference type="Proteomes" id="UP000076964"/>
    </source>
</evidence>
<dbReference type="AlphaFoldDB" id="A0A177E9V7"/>
<keyword evidence="1" id="KW-0812">Transmembrane</keyword>
<accession>A0A177E9V7</accession>
<dbReference type="RefSeq" id="WP_068540391.1">
    <property type="nucleotide sequence ID" value="NZ_LSFI01000001.1"/>
</dbReference>
<dbReference type="OrthoDB" id="9795418at2"/>
<dbReference type="InterPro" id="IPR008969">
    <property type="entry name" value="CarboxyPept-like_regulatory"/>
</dbReference>
<dbReference type="Proteomes" id="UP000076964">
    <property type="component" value="Unassembled WGS sequence"/>
</dbReference>
<comment type="caution">
    <text evidence="2">The sequence shown here is derived from an EMBL/GenBank/DDBJ whole genome shotgun (WGS) entry which is preliminary data.</text>
</comment>
<gene>
    <name evidence="2" type="ORF">TH606_00220</name>
</gene>
<keyword evidence="3" id="KW-1185">Reference proteome</keyword>
<sequence length="201" mass="22407">MKHFFVFGVIAFWILLNSPAIAHKINIFAYTEGNTIQGEVYFNDGSPAKNTKITLYSVKGDKVLAETKTDKEGIFKLPIPKGLKEVKVVAWAEMGHRAEMKLKLSQNNEIASAETTQAKVKPANSQVLPEVAAANSISEELFRKIIREEVRKEMAPLKKMIQELARQADKPSLGEILGGIGYIFGLFGVWAWFQARGKRGK</sequence>
<keyword evidence="1" id="KW-0472">Membrane</keyword>
<dbReference type="SUPFAM" id="SSF49464">
    <property type="entry name" value="Carboxypeptidase regulatory domain-like"/>
    <property type="match status" value="1"/>
</dbReference>
<dbReference type="STRING" id="1795632.TH606_00220"/>
<keyword evidence="1" id="KW-1133">Transmembrane helix</keyword>